<accession>A0A8S4RNU5</accession>
<evidence type="ECO:0000256" key="4">
    <source>
        <dbReference type="PIRSR" id="PIRSR000097-1"/>
    </source>
</evidence>
<dbReference type="PANTHER" id="PTHR43827">
    <property type="entry name" value="2,5-DIKETO-D-GLUCONIC ACID REDUCTASE"/>
    <property type="match status" value="1"/>
</dbReference>
<sequence>MPAYGTYSVDFNDRVPIRQGTIDAIEAGCRHIDTAFAYLTEDMVGEAIVDVIKRGIVKREDIYVTTKLSFELWNRKLVVPAMKKALKRLQLKYVDLVLIHTPVNVVNPTFVNQELVAYSQSKNITVAGYSSFGFLVKRVFNDLSVPPTFEDPKLVRMAKKHGVTVSQIVQRYLVDRSIIPIAASLNKIHIKLNVDIFDFTLNPEDIRTISEFDRNLKVFLVDYNGLFQIMCDGFKRLFQFRQSYNLQQYELRTNGSYTCNFR</sequence>
<feature type="site" description="Lowers pKa of active site Tyr" evidence="6">
    <location>
        <position position="67"/>
    </location>
</feature>
<reference evidence="8" key="1">
    <citation type="submission" date="2022-03" db="EMBL/GenBank/DDBJ databases">
        <authorList>
            <person name="Lindestad O."/>
        </authorList>
    </citation>
    <scope>NUCLEOTIDE SEQUENCE</scope>
</reference>
<dbReference type="Proteomes" id="UP000838756">
    <property type="component" value="Unassembled WGS sequence"/>
</dbReference>
<evidence type="ECO:0000256" key="6">
    <source>
        <dbReference type="PIRSR" id="PIRSR000097-3"/>
    </source>
</evidence>
<feature type="binding site" evidence="5">
    <location>
        <position position="100"/>
    </location>
    <ligand>
        <name>substrate</name>
    </ligand>
</feature>
<evidence type="ECO:0000259" key="7">
    <source>
        <dbReference type="Pfam" id="PF00248"/>
    </source>
</evidence>
<evidence type="ECO:0000256" key="5">
    <source>
        <dbReference type="PIRSR" id="PIRSR000097-2"/>
    </source>
</evidence>
<evidence type="ECO:0000256" key="1">
    <source>
        <dbReference type="ARBA" id="ARBA00007905"/>
    </source>
</evidence>
<protein>
    <submittedName>
        <fullName evidence="8">Jg13086 protein</fullName>
    </submittedName>
</protein>
<keyword evidence="2" id="KW-0521">NADP</keyword>
<dbReference type="Pfam" id="PF00248">
    <property type="entry name" value="Aldo_ket_red"/>
    <property type="match status" value="2"/>
</dbReference>
<dbReference type="PRINTS" id="PR00069">
    <property type="entry name" value="ALDKETRDTASE"/>
</dbReference>
<keyword evidence="3" id="KW-0560">Oxidoreductase</keyword>
<dbReference type="GO" id="GO:0016616">
    <property type="term" value="F:oxidoreductase activity, acting on the CH-OH group of donors, NAD or NADP as acceptor"/>
    <property type="evidence" value="ECO:0007669"/>
    <property type="project" value="UniProtKB-ARBA"/>
</dbReference>
<evidence type="ECO:0000256" key="3">
    <source>
        <dbReference type="ARBA" id="ARBA00023002"/>
    </source>
</evidence>
<dbReference type="InterPro" id="IPR036812">
    <property type="entry name" value="NAD(P)_OxRdtase_dom_sf"/>
</dbReference>
<gene>
    <name evidence="8" type="primary">jg13086</name>
    <name evidence="8" type="ORF">PAEG_LOCUS15535</name>
</gene>
<evidence type="ECO:0000313" key="8">
    <source>
        <dbReference type="EMBL" id="CAH2238448.1"/>
    </source>
</evidence>
<dbReference type="PIRSF" id="PIRSF000097">
    <property type="entry name" value="AKR"/>
    <property type="match status" value="1"/>
</dbReference>
<dbReference type="PANTHER" id="PTHR43827:SF3">
    <property type="entry name" value="NADP-DEPENDENT OXIDOREDUCTASE DOMAIN-CONTAINING PROTEIN"/>
    <property type="match status" value="1"/>
</dbReference>
<dbReference type="OrthoDB" id="416253at2759"/>
<evidence type="ECO:0000313" key="9">
    <source>
        <dbReference type="Proteomes" id="UP000838756"/>
    </source>
</evidence>
<name>A0A8S4RNU5_9NEOP</name>
<organism evidence="8 9">
    <name type="scientific">Pararge aegeria aegeria</name>
    <dbReference type="NCBI Taxonomy" id="348720"/>
    <lineage>
        <taxon>Eukaryota</taxon>
        <taxon>Metazoa</taxon>
        <taxon>Ecdysozoa</taxon>
        <taxon>Arthropoda</taxon>
        <taxon>Hexapoda</taxon>
        <taxon>Insecta</taxon>
        <taxon>Pterygota</taxon>
        <taxon>Neoptera</taxon>
        <taxon>Endopterygota</taxon>
        <taxon>Lepidoptera</taxon>
        <taxon>Glossata</taxon>
        <taxon>Ditrysia</taxon>
        <taxon>Papilionoidea</taxon>
        <taxon>Nymphalidae</taxon>
        <taxon>Satyrinae</taxon>
        <taxon>Satyrini</taxon>
        <taxon>Parargina</taxon>
        <taxon>Pararge</taxon>
    </lineage>
</organism>
<comment type="caution">
    <text evidence="8">The sequence shown here is derived from an EMBL/GenBank/DDBJ whole genome shotgun (WGS) entry which is preliminary data.</text>
</comment>
<evidence type="ECO:0000256" key="2">
    <source>
        <dbReference type="ARBA" id="ARBA00022857"/>
    </source>
</evidence>
<feature type="domain" description="NADP-dependent oxidoreductase" evidence="7">
    <location>
        <begin position="107"/>
        <end position="213"/>
    </location>
</feature>
<dbReference type="EMBL" id="CAKXAJ010025344">
    <property type="protein sequence ID" value="CAH2238448.1"/>
    <property type="molecule type" value="Genomic_DNA"/>
</dbReference>
<keyword evidence="9" id="KW-1185">Reference proteome</keyword>
<dbReference type="AlphaFoldDB" id="A0A8S4RNU5"/>
<dbReference type="InterPro" id="IPR023210">
    <property type="entry name" value="NADP_OxRdtase_dom"/>
</dbReference>
<feature type="active site" description="Proton donor" evidence="4">
    <location>
        <position position="38"/>
    </location>
</feature>
<dbReference type="Gene3D" id="3.20.20.100">
    <property type="entry name" value="NADP-dependent oxidoreductase domain"/>
    <property type="match status" value="2"/>
</dbReference>
<dbReference type="InterPro" id="IPR020471">
    <property type="entry name" value="AKR"/>
</dbReference>
<dbReference type="SUPFAM" id="SSF51430">
    <property type="entry name" value="NAD(P)-linked oxidoreductase"/>
    <property type="match status" value="1"/>
</dbReference>
<comment type="similarity">
    <text evidence="1">Belongs to the aldo/keto reductase family.</text>
</comment>
<feature type="domain" description="NADP-dependent oxidoreductase" evidence="7">
    <location>
        <begin position="24"/>
        <end position="103"/>
    </location>
</feature>
<proteinExistence type="inferred from homology"/>